<reference evidence="2 3" key="1">
    <citation type="submission" date="2018-03" db="EMBL/GenBank/DDBJ databases">
        <title>Genomic Encyclopedia of Type Strains, Phase III (KMG-III): the genomes of soil and plant-associated and newly described type strains.</title>
        <authorList>
            <person name="Whitman W."/>
        </authorList>
    </citation>
    <scope>NUCLEOTIDE SEQUENCE [LARGE SCALE GENOMIC DNA]</scope>
    <source>
        <strain evidence="2 3">CGMCC 1.07653</strain>
    </source>
</reference>
<dbReference type="CDD" id="cd04301">
    <property type="entry name" value="NAT_SF"/>
    <property type="match status" value="1"/>
</dbReference>
<keyword evidence="2" id="KW-0808">Transferase</keyword>
<dbReference type="Proteomes" id="UP000242310">
    <property type="component" value="Unassembled WGS sequence"/>
</dbReference>
<protein>
    <submittedName>
        <fullName evidence="2">Putative acetyltransferase</fullName>
    </submittedName>
</protein>
<dbReference type="EMBL" id="PYAV01000002">
    <property type="protein sequence ID" value="PSL50830.1"/>
    <property type="molecule type" value="Genomic_DNA"/>
</dbReference>
<keyword evidence="3" id="KW-1185">Reference proteome</keyword>
<dbReference type="InterPro" id="IPR041380">
    <property type="entry name" value="Acetyltransf_17"/>
</dbReference>
<dbReference type="Pfam" id="PF13527">
    <property type="entry name" value="Acetyltransf_9"/>
    <property type="match status" value="1"/>
</dbReference>
<evidence type="ECO:0000313" key="3">
    <source>
        <dbReference type="Proteomes" id="UP000242310"/>
    </source>
</evidence>
<dbReference type="OrthoDB" id="9768284at2"/>
<name>A0A2P8HX80_9BACI</name>
<dbReference type="InterPro" id="IPR051554">
    <property type="entry name" value="Acetyltransferase_Eis"/>
</dbReference>
<dbReference type="GO" id="GO:0030649">
    <property type="term" value="P:aminoglycoside antibiotic catabolic process"/>
    <property type="evidence" value="ECO:0007669"/>
    <property type="project" value="TreeGrafter"/>
</dbReference>
<dbReference type="InterPro" id="IPR025559">
    <property type="entry name" value="Eis_dom"/>
</dbReference>
<evidence type="ECO:0000313" key="2">
    <source>
        <dbReference type="EMBL" id="PSL50830.1"/>
    </source>
</evidence>
<dbReference type="AlphaFoldDB" id="A0A2P8HX80"/>
<proteinExistence type="predicted"/>
<comment type="caution">
    <text evidence="2">The sequence shown here is derived from an EMBL/GenBank/DDBJ whole genome shotgun (WGS) entry which is preliminary data.</text>
</comment>
<dbReference type="Gene3D" id="3.40.630.30">
    <property type="match status" value="2"/>
</dbReference>
<dbReference type="SUPFAM" id="SSF55729">
    <property type="entry name" value="Acyl-CoA N-acyltransferases (Nat)"/>
    <property type="match status" value="1"/>
</dbReference>
<evidence type="ECO:0000259" key="1">
    <source>
        <dbReference type="PROSITE" id="PS51186"/>
    </source>
</evidence>
<dbReference type="InterPro" id="IPR016181">
    <property type="entry name" value="Acyl_CoA_acyltransferase"/>
</dbReference>
<dbReference type="PANTHER" id="PTHR37817:SF1">
    <property type="entry name" value="N-ACETYLTRANSFERASE EIS"/>
    <property type="match status" value="1"/>
</dbReference>
<accession>A0A2P8HX80</accession>
<dbReference type="Pfam" id="PF13530">
    <property type="entry name" value="SCP2_2"/>
    <property type="match status" value="1"/>
</dbReference>
<dbReference type="PROSITE" id="PS51186">
    <property type="entry name" value="GNAT"/>
    <property type="match status" value="1"/>
</dbReference>
<feature type="domain" description="N-acetyltransferase" evidence="1">
    <location>
        <begin position="1"/>
        <end position="146"/>
    </location>
</feature>
<dbReference type="RefSeq" id="WP_146139897.1">
    <property type="nucleotide sequence ID" value="NZ_PYAV01000002.1"/>
</dbReference>
<dbReference type="SUPFAM" id="SSF55718">
    <property type="entry name" value="SCP-like"/>
    <property type="match status" value="1"/>
</dbReference>
<dbReference type="GO" id="GO:0034069">
    <property type="term" value="F:aminoglycoside N-acetyltransferase activity"/>
    <property type="evidence" value="ECO:0007669"/>
    <property type="project" value="TreeGrafter"/>
</dbReference>
<organism evidence="2 3">
    <name type="scientific">Salsuginibacillus halophilus</name>
    <dbReference type="NCBI Taxonomy" id="517424"/>
    <lineage>
        <taxon>Bacteria</taxon>
        <taxon>Bacillati</taxon>
        <taxon>Bacillota</taxon>
        <taxon>Bacilli</taxon>
        <taxon>Bacillales</taxon>
        <taxon>Bacillaceae</taxon>
        <taxon>Salsuginibacillus</taxon>
    </lineage>
</organism>
<gene>
    <name evidence="2" type="ORF">B0H94_102106</name>
</gene>
<sequence length="389" mass="45215">MNIRRLTMDDFEQSLSLGQFAFQNELSEEEREQAKKRFVPNDHWGIFDEENALMSKLALLPMDVYFHGSPLKACGVSSVSSWPEHRRQGHIRQLLDESLKDMYERGAALSLLYPFNISFYRNFGWELFCERTKWQFNQLQLPKPEQPEHGRIRRLKQEDWEDLNHVYQAFAAGYSGTLVRDEVWWDQRVQKSKKGQRAVYENETGSPEGYVIFEVKEQELKVKELVYTTPQAKQALSGFLGQHDSMVEESEWTVPPNESFRFFLKDPKVTEETKPYFMARVVNAEKLLKAVPWGSCKQENLDLILKDDFASWNNGIYRLHFKEQTYVEVVEAANDDAIELDVKALIPILFSYVTAEELHAAGTLQGSAEIIASLQQAVPKTIPFLYDFF</sequence>
<dbReference type="Gene3D" id="3.30.1050.10">
    <property type="entry name" value="SCP2 sterol-binding domain"/>
    <property type="match status" value="1"/>
</dbReference>
<dbReference type="PANTHER" id="PTHR37817">
    <property type="entry name" value="N-ACETYLTRANSFERASE EIS"/>
    <property type="match status" value="1"/>
</dbReference>
<dbReference type="InterPro" id="IPR036527">
    <property type="entry name" value="SCP2_sterol-bd_dom_sf"/>
</dbReference>
<dbReference type="Pfam" id="PF17668">
    <property type="entry name" value="Acetyltransf_17"/>
    <property type="match status" value="1"/>
</dbReference>
<dbReference type="InterPro" id="IPR000182">
    <property type="entry name" value="GNAT_dom"/>
</dbReference>